<comment type="similarity">
    <text evidence="1">Belongs to the glycosyl hydrolase 25 family.</text>
</comment>
<dbReference type="GO" id="GO:0016052">
    <property type="term" value="P:carbohydrate catabolic process"/>
    <property type="evidence" value="ECO:0007669"/>
    <property type="project" value="TreeGrafter"/>
</dbReference>
<dbReference type="GO" id="GO:0003796">
    <property type="term" value="F:lysozyme activity"/>
    <property type="evidence" value="ECO:0007669"/>
    <property type="project" value="InterPro"/>
</dbReference>
<name>A0A2A7B6Y5_9FIRM</name>
<evidence type="ECO:0000313" key="3">
    <source>
        <dbReference type="Proteomes" id="UP000220904"/>
    </source>
</evidence>
<proteinExistence type="inferred from homology"/>
<dbReference type="SUPFAM" id="SSF51445">
    <property type="entry name" value="(Trans)glycosidases"/>
    <property type="match status" value="1"/>
</dbReference>
<evidence type="ECO:0008006" key="4">
    <source>
        <dbReference type="Google" id="ProtNLM"/>
    </source>
</evidence>
<dbReference type="OrthoDB" id="9765879at2"/>
<dbReference type="EMBL" id="NOUV01000014">
    <property type="protein sequence ID" value="PDX87032.1"/>
    <property type="molecule type" value="Genomic_DNA"/>
</dbReference>
<organism evidence="2 3">
    <name type="scientific">Faecalibacterium prausnitzii</name>
    <dbReference type="NCBI Taxonomy" id="853"/>
    <lineage>
        <taxon>Bacteria</taxon>
        <taxon>Bacillati</taxon>
        <taxon>Bacillota</taxon>
        <taxon>Clostridia</taxon>
        <taxon>Eubacteriales</taxon>
        <taxon>Oscillospiraceae</taxon>
        <taxon>Faecalibacterium</taxon>
    </lineage>
</organism>
<sequence length="218" mass="24275">MLPIMDVSRWQGNIDWDKVKASGLVSGVMLRALGNSAEDAPSKPYIDPYFARNYAECARLGIPCGVYYYCKAVNTEEADAELALLRKVLTGKTVQLPVAVDIEDKYVQAPLDKQILTDIAAHALGTVERWGFYAMLYTGLYFGRDNLYMTGAALKPYDVWLAAYRKDKPAPGWPFGMWQYTKKGKIPGVSSDVDLSVPYKNYANIIAKNGLDRLREGA</sequence>
<dbReference type="Proteomes" id="UP000220904">
    <property type="component" value="Unassembled WGS sequence"/>
</dbReference>
<dbReference type="Pfam" id="PF01183">
    <property type="entry name" value="Glyco_hydro_25"/>
    <property type="match status" value="1"/>
</dbReference>
<dbReference type="GO" id="GO:0016998">
    <property type="term" value="P:cell wall macromolecule catabolic process"/>
    <property type="evidence" value="ECO:0007669"/>
    <property type="project" value="InterPro"/>
</dbReference>
<dbReference type="AlphaFoldDB" id="A0A2A7B6Y5"/>
<accession>A0A2A7B6Y5</accession>
<dbReference type="RefSeq" id="WP_097792854.1">
    <property type="nucleotide sequence ID" value="NZ_NOUV01000014.1"/>
</dbReference>
<protein>
    <recommendedName>
        <fullName evidence="4">Lysozyme</fullName>
    </recommendedName>
</protein>
<comment type="caution">
    <text evidence="2">The sequence shown here is derived from an EMBL/GenBank/DDBJ whole genome shotgun (WGS) entry which is preliminary data.</text>
</comment>
<dbReference type="PANTHER" id="PTHR34135">
    <property type="entry name" value="LYSOZYME"/>
    <property type="match status" value="1"/>
</dbReference>
<dbReference type="GO" id="GO:0009253">
    <property type="term" value="P:peptidoglycan catabolic process"/>
    <property type="evidence" value="ECO:0007669"/>
    <property type="project" value="InterPro"/>
</dbReference>
<gene>
    <name evidence="2" type="ORF">CHR60_09995</name>
</gene>
<dbReference type="PROSITE" id="PS51904">
    <property type="entry name" value="GLYCOSYL_HYDROL_F25_2"/>
    <property type="match status" value="1"/>
</dbReference>
<evidence type="ECO:0000313" key="2">
    <source>
        <dbReference type="EMBL" id="PDX87032.1"/>
    </source>
</evidence>
<reference evidence="2 3" key="1">
    <citation type="journal article" date="2017" name="Front. Microbiol.">
        <title>New Insights into the Diversity of the Genus Faecalibacterium.</title>
        <authorList>
            <person name="Benevides L."/>
            <person name="Burman S."/>
            <person name="Martin R."/>
            <person name="Robert V."/>
            <person name="Thomas M."/>
            <person name="Miquel S."/>
            <person name="Chain F."/>
            <person name="Sokol H."/>
            <person name="Bermudez-Humaran L.G."/>
            <person name="Morrison M."/>
            <person name="Langella P."/>
            <person name="Azevedo V.A."/>
            <person name="Chatel J.M."/>
            <person name="Soares S."/>
        </authorList>
    </citation>
    <scope>NUCLEOTIDE SEQUENCE [LARGE SCALE GENOMIC DNA]</scope>
    <source>
        <strain evidence="2 3">AHMP21</strain>
    </source>
</reference>
<dbReference type="PANTHER" id="PTHR34135:SF2">
    <property type="entry name" value="LYSOZYME"/>
    <property type="match status" value="1"/>
</dbReference>
<dbReference type="InterPro" id="IPR002053">
    <property type="entry name" value="Glyco_hydro_25"/>
</dbReference>
<dbReference type="InterPro" id="IPR017853">
    <property type="entry name" value="GH"/>
</dbReference>
<evidence type="ECO:0000256" key="1">
    <source>
        <dbReference type="ARBA" id="ARBA00010646"/>
    </source>
</evidence>
<dbReference type="Gene3D" id="3.20.20.80">
    <property type="entry name" value="Glycosidases"/>
    <property type="match status" value="1"/>
</dbReference>